<accession>A0A6C0JRQ3</accession>
<organism evidence="1">
    <name type="scientific">viral metagenome</name>
    <dbReference type="NCBI Taxonomy" id="1070528"/>
    <lineage>
        <taxon>unclassified sequences</taxon>
        <taxon>metagenomes</taxon>
        <taxon>organismal metagenomes</taxon>
    </lineage>
</organism>
<dbReference type="EMBL" id="MN740684">
    <property type="protein sequence ID" value="QHU07496.1"/>
    <property type="molecule type" value="Genomic_DNA"/>
</dbReference>
<reference evidence="1" key="1">
    <citation type="journal article" date="2020" name="Nature">
        <title>Giant virus diversity and host interactions through global metagenomics.</title>
        <authorList>
            <person name="Schulz F."/>
            <person name="Roux S."/>
            <person name="Paez-Espino D."/>
            <person name="Jungbluth S."/>
            <person name="Walsh D.A."/>
            <person name="Denef V.J."/>
            <person name="McMahon K.D."/>
            <person name="Konstantinidis K.T."/>
            <person name="Eloe-Fadrosh E.A."/>
            <person name="Kyrpides N.C."/>
            <person name="Woyke T."/>
        </authorList>
    </citation>
    <scope>NUCLEOTIDE SEQUENCE</scope>
    <source>
        <strain evidence="1">GVMAG-S-1040241-154</strain>
    </source>
</reference>
<name>A0A6C0JRQ3_9ZZZZ</name>
<protein>
    <submittedName>
        <fullName evidence="1">Uncharacterized protein</fullName>
    </submittedName>
</protein>
<proteinExistence type="predicted"/>
<evidence type="ECO:0000313" key="1">
    <source>
        <dbReference type="EMBL" id="QHU07496.1"/>
    </source>
</evidence>
<dbReference type="AlphaFoldDB" id="A0A6C0JRQ3"/>
<sequence length="206" mass="24844">MTIKKLIFCLFIIYTNAFHTYNMLSFRKNNLKLRMTPYSSDNSNYTNYIFNLNINLNTNNDNDDYYYNNDYNYLDSISNLNIVNDDFANINTINDYSSYLDNLNVINYNFNTSNTYDNKLIRKIDFNELVLYNNYISAVYYRNNSNSDRIIIEFKNNTKKVYYYDDNYYNVKLIVHLIKNITLINLEDYPYYIINNPFGFLLCENK</sequence>